<evidence type="ECO:0000256" key="4">
    <source>
        <dbReference type="ARBA" id="ARBA00022801"/>
    </source>
</evidence>
<dbReference type="Pfam" id="PF17800">
    <property type="entry name" value="NPL"/>
    <property type="match status" value="1"/>
</dbReference>
<keyword evidence="6" id="KW-0805">Transcription regulation</keyword>
<proteinExistence type="inferred from homology"/>
<feature type="region of interest" description="Disordered" evidence="9">
    <location>
        <begin position="106"/>
        <end position="227"/>
    </location>
</feature>
<dbReference type="EMBL" id="QJKJ01012811">
    <property type="protein sequence ID" value="RDX67843.1"/>
    <property type="molecule type" value="Genomic_DNA"/>
</dbReference>
<dbReference type="STRING" id="157652.A0A371EP63"/>
<evidence type="ECO:0000256" key="2">
    <source>
        <dbReference type="ARBA" id="ARBA00006673"/>
    </source>
</evidence>
<feature type="compositionally biased region" description="Basic and acidic residues" evidence="9">
    <location>
        <begin position="113"/>
        <end position="149"/>
    </location>
</feature>
<name>A0A371EP63_MUCPR</name>
<keyword evidence="4" id="KW-0378">Hydrolase</keyword>
<keyword evidence="8" id="KW-0539">Nucleus</keyword>
<gene>
    <name evidence="11" type="primary">HDT3</name>
    <name evidence="11" type="ORF">CR513_53234</name>
</gene>
<dbReference type="Proteomes" id="UP000257109">
    <property type="component" value="Unassembled WGS sequence"/>
</dbReference>
<evidence type="ECO:0000256" key="3">
    <source>
        <dbReference type="ARBA" id="ARBA00022491"/>
    </source>
</evidence>
<evidence type="ECO:0000256" key="1">
    <source>
        <dbReference type="ARBA" id="ARBA00004604"/>
    </source>
</evidence>
<comment type="subcellular location">
    <subcellularLocation>
        <location evidence="1">Nucleus</location>
        <location evidence="1">Nucleolus</location>
    </subcellularLocation>
</comment>
<keyword evidence="5" id="KW-0156">Chromatin regulator</keyword>
<feature type="compositionally biased region" description="Acidic residues" evidence="9">
    <location>
        <begin position="150"/>
        <end position="164"/>
    </location>
</feature>
<evidence type="ECO:0000256" key="6">
    <source>
        <dbReference type="ARBA" id="ARBA00023015"/>
    </source>
</evidence>
<feature type="compositionally biased region" description="Basic and acidic residues" evidence="9">
    <location>
        <begin position="202"/>
        <end position="211"/>
    </location>
</feature>
<comment type="similarity">
    <text evidence="2">Belongs to the histone deacetylase HD2 family.</text>
</comment>
<protein>
    <submittedName>
        <fullName evidence="11">Histone deacetylase HDT3</fullName>
    </submittedName>
</protein>
<keyword evidence="7" id="KW-0804">Transcription</keyword>
<comment type="caution">
    <text evidence="11">The sequence shown here is derived from an EMBL/GenBank/DDBJ whole genome shotgun (WGS) entry which is preliminary data.</text>
</comment>
<dbReference type="GO" id="GO:0005730">
    <property type="term" value="C:nucleolus"/>
    <property type="evidence" value="ECO:0007669"/>
    <property type="project" value="UniProtKB-SubCell"/>
</dbReference>
<evidence type="ECO:0000256" key="7">
    <source>
        <dbReference type="ARBA" id="ARBA00023163"/>
    </source>
</evidence>
<keyword evidence="12" id="KW-1185">Reference proteome</keyword>
<dbReference type="FunFam" id="2.60.120.340:FF:000004">
    <property type="entry name" value="Histone deacetylase HDT1"/>
    <property type="match status" value="1"/>
</dbReference>
<evidence type="ECO:0000259" key="10">
    <source>
        <dbReference type="Pfam" id="PF17800"/>
    </source>
</evidence>
<organism evidence="11 12">
    <name type="scientific">Mucuna pruriens</name>
    <name type="common">Velvet bean</name>
    <name type="synonym">Dolichos pruriens</name>
    <dbReference type="NCBI Taxonomy" id="157652"/>
    <lineage>
        <taxon>Eukaryota</taxon>
        <taxon>Viridiplantae</taxon>
        <taxon>Streptophyta</taxon>
        <taxon>Embryophyta</taxon>
        <taxon>Tracheophyta</taxon>
        <taxon>Spermatophyta</taxon>
        <taxon>Magnoliopsida</taxon>
        <taxon>eudicotyledons</taxon>
        <taxon>Gunneridae</taxon>
        <taxon>Pentapetalae</taxon>
        <taxon>rosids</taxon>
        <taxon>fabids</taxon>
        <taxon>Fabales</taxon>
        <taxon>Fabaceae</taxon>
        <taxon>Papilionoideae</taxon>
        <taxon>50 kb inversion clade</taxon>
        <taxon>NPAAA clade</taxon>
        <taxon>indigoferoid/millettioid clade</taxon>
        <taxon>Phaseoleae</taxon>
        <taxon>Mucuna</taxon>
    </lineage>
</organism>
<dbReference type="Gene3D" id="2.60.120.340">
    <property type="entry name" value="Nucleoplasmin core domain"/>
    <property type="match status" value="1"/>
</dbReference>
<dbReference type="AlphaFoldDB" id="A0A371EP63"/>
<evidence type="ECO:0000256" key="8">
    <source>
        <dbReference type="ARBA" id="ARBA00023242"/>
    </source>
</evidence>
<feature type="non-terminal residue" evidence="11">
    <location>
        <position position="242"/>
    </location>
</feature>
<evidence type="ECO:0000313" key="12">
    <source>
        <dbReference type="Proteomes" id="UP000257109"/>
    </source>
</evidence>
<sequence>TIIIKLTSYVYLQFFLGVEVKSGESLKVDPGDDKIIHLSNACLGDVTKDKGGEPVALYVKFGNQKLVLGTLSSDRFPQISYDLIFEKEFELSHNWKNGNFDEDIPVSAANGKPESEVKNGVKLDANEAKKKEKIADPRKNAKAKEKAANGEDEDSSESDSDADSSEEKPTANGDIESSEGDDDSDDNEDDDEDDDESDEEETPKKVKKMDYKIQASNKRVIDSSKRTHVPVKKAKFVTPQKT</sequence>
<accession>A0A371EP63</accession>
<feature type="compositionally biased region" description="Acidic residues" evidence="9">
    <location>
        <begin position="176"/>
        <end position="201"/>
    </location>
</feature>
<dbReference type="GO" id="GO:0016787">
    <property type="term" value="F:hydrolase activity"/>
    <property type="evidence" value="ECO:0007669"/>
    <property type="project" value="UniProtKB-KW"/>
</dbReference>
<evidence type="ECO:0000313" key="11">
    <source>
        <dbReference type="EMBL" id="RDX67843.1"/>
    </source>
</evidence>
<dbReference type="InterPro" id="IPR041232">
    <property type="entry name" value="NPL"/>
</dbReference>
<dbReference type="OrthoDB" id="2019803at2759"/>
<feature type="non-terminal residue" evidence="11">
    <location>
        <position position="1"/>
    </location>
</feature>
<feature type="domain" description="Nucleoplasmin-like" evidence="10">
    <location>
        <begin position="15"/>
        <end position="96"/>
    </location>
</feature>
<reference evidence="11" key="1">
    <citation type="submission" date="2018-05" db="EMBL/GenBank/DDBJ databases">
        <title>Draft genome of Mucuna pruriens seed.</title>
        <authorList>
            <person name="Nnadi N.E."/>
            <person name="Vos R."/>
            <person name="Hasami M.H."/>
            <person name="Devisetty U.K."/>
            <person name="Aguiy J.C."/>
        </authorList>
    </citation>
    <scope>NUCLEOTIDE SEQUENCE [LARGE SCALE GENOMIC DNA]</scope>
    <source>
        <strain evidence="11">JCA_2017</strain>
    </source>
</reference>
<evidence type="ECO:0000256" key="5">
    <source>
        <dbReference type="ARBA" id="ARBA00022853"/>
    </source>
</evidence>
<evidence type="ECO:0000256" key="9">
    <source>
        <dbReference type="SAM" id="MobiDB-lite"/>
    </source>
</evidence>
<dbReference type="GO" id="GO:0006325">
    <property type="term" value="P:chromatin organization"/>
    <property type="evidence" value="ECO:0007669"/>
    <property type="project" value="UniProtKB-KW"/>
</dbReference>
<keyword evidence="3" id="KW-0678">Repressor</keyword>